<accession>A0AAV1R3V1</accession>
<dbReference type="InterPro" id="IPR013083">
    <property type="entry name" value="Znf_RING/FYVE/PHD"/>
</dbReference>
<dbReference type="Gene3D" id="3.30.40.10">
    <property type="entry name" value="Zinc/RING finger domain, C3HC4 (zinc finger)"/>
    <property type="match status" value="1"/>
</dbReference>
<keyword evidence="2" id="KW-0812">Transmembrane</keyword>
<protein>
    <recommendedName>
        <fullName evidence="3">RING-type domain-containing protein</fullName>
    </recommendedName>
</protein>
<dbReference type="InterPro" id="IPR001841">
    <property type="entry name" value="Znf_RING"/>
</dbReference>
<evidence type="ECO:0000256" key="2">
    <source>
        <dbReference type="SAM" id="Phobius"/>
    </source>
</evidence>
<keyword evidence="1" id="KW-0862">Zinc</keyword>
<comment type="caution">
    <text evidence="4">The sequence shown here is derived from an EMBL/GenBank/DDBJ whole genome shotgun (WGS) entry which is preliminary data.</text>
</comment>
<proteinExistence type="predicted"/>
<feature type="domain" description="RING-type" evidence="3">
    <location>
        <begin position="121"/>
        <end position="163"/>
    </location>
</feature>
<keyword evidence="1" id="KW-0479">Metal-binding</keyword>
<keyword evidence="5" id="KW-1185">Reference proteome</keyword>
<evidence type="ECO:0000256" key="1">
    <source>
        <dbReference type="PROSITE-ProRule" id="PRU00175"/>
    </source>
</evidence>
<evidence type="ECO:0000259" key="3">
    <source>
        <dbReference type="PROSITE" id="PS50089"/>
    </source>
</evidence>
<keyword evidence="2" id="KW-0472">Membrane</keyword>
<dbReference type="Pfam" id="PF13639">
    <property type="entry name" value="zf-RING_2"/>
    <property type="match status" value="1"/>
</dbReference>
<dbReference type="EMBL" id="CAWUPB010000857">
    <property type="protein sequence ID" value="CAK7327637.1"/>
    <property type="molecule type" value="Genomic_DNA"/>
</dbReference>
<dbReference type="GO" id="GO:0016567">
    <property type="term" value="P:protein ubiquitination"/>
    <property type="evidence" value="ECO:0007669"/>
    <property type="project" value="TreeGrafter"/>
</dbReference>
<dbReference type="SMART" id="SM00184">
    <property type="entry name" value="RING"/>
    <property type="match status" value="1"/>
</dbReference>
<dbReference type="SUPFAM" id="SSF57850">
    <property type="entry name" value="RING/U-box"/>
    <property type="match status" value="1"/>
</dbReference>
<keyword evidence="2" id="KW-1133">Transmembrane helix</keyword>
<dbReference type="GO" id="GO:0008270">
    <property type="term" value="F:zinc ion binding"/>
    <property type="evidence" value="ECO:0007669"/>
    <property type="project" value="UniProtKB-KW"/>
</dbReference>
<gene>
    <name evidence="4" type="ORF">DCAF_LOCUS5352</name>
</gene>
<feature type="transmembrane region" description="Helical" evidence="2">
    <location>
        <begin position="6"/>
        <end position="28"/>
    </location>
</feature>
<dbReference type="PANTHER" id="PTHR45676:SF84">
    <property type="entry name" value="RING-TYPE DOMAIN-CONTAINING PROTEIN"/>
    <property type="match status" value="1"/>
</dbReference>
<evidence type="ECO:0000313" key="4">
    <source>
        <dbReference type="EMBL" id="CAK7327637.1"/>
    </source>
</evidence>
<sequence length="186" mass="21714">MLGLVLSVFVLIVCGVAIFGAALIPIYLQWHRNKDQRDLLDLERGEGTRSPQFEDQQPDHNLHEGGEEIRNRQYEVQHLHDLERGEEARKLQLATISLILQLTHVRSDDERIVMKFRNNACVICLEDFKVGEDCQVLFLCKHVFHSDCLKEWLVRNQRCPLCRIPVLLEVFLCIYRVQLTISPVKR</sequence>
<name>A0AAV1R3V1_9ROSI</name>
<reference evidence="4 5" key="1">
    <citation type="submission" date="2024-01" db="EMBL/GenBank/DDBJ databases">
        <authorList>
            <person name="Waweru B."/>
        </authorList>
    </citation>
    <scope>NUCLEOTIDE SEQUENCE [LARGE SCALE GENOMIC DNA]</scope>
</reference>
<dbReference type="PANTHER" id="PTHR45676">
    <property type="entry name" value="RING-H2 FINGER PROTEIN ATL51-RELATED"/>
    <property type="match status" value="1"/>
</dbReference>
<evidence type="ECO:0000313" key="5">
    <source>
        <dbReference type="Proteomes" id="UP001314170"/>
    </source>
</evidence>
<dbReference type="Proteomes" id="UP001314170">
    <property type="component" value="Unassembled WGS sequence"/>
</dbReference>
<keyword evidence="1" id="KW-0863">Zinc-finger</keyword>
<dbReference type="PROSITE" id="PS50089">
    <property type="entry name" value="ZF_RING_2"/>
    <property type="match status" value="1"/>
</dbReference>
<dbReference type="AlphaFoldDB" id="A0AAV1R3V1"/>
<organism evidence="4 5">
    <name type="scientific">Dovyalis caffra</name>
    <dbReference type="NCBI Taxonomy" id="77055"/>
    <lineage>
        <taxon>Eukaryota</taxon>
        <taxon>Viridiplantae</taxon>
        <taxon>Streptophyta</taxon>
        <taxon>Embryophyta</taxon>
        <taxon>Tracheophyta</taxon>
        <taxon>Spermatophyta</taxon>
        <taxon>Magnoliopsida</taxon>
        <taxon>eudicotyledons</taxon>
        <taxon>Gunneridae</taxon>
        <taxon>Pentapetalae</taxon>
        <taxon>rosids</taxon>
        <taxon>fabids</taxon>
        <taxon>Malpighiales</taxon>
        <taxon>Salicaceae</taxon>
        <taxon>Flacourtieae</taxon>
        <taxon>Dovyalis</taxon>
    </lineage>
</organism>